<dbReference type="RefSeq" id="WP_163160128.1">
    <property type="nucleotide sequence ID" value="NZ_VKHP01000185.1"/>
</dbReference>
<feature type="region of interest" description="Disordered" evidence="1">
    <location>
        <begin position="1"/>
        <end position="24"/>
    </location>
</feature>
<dbReference type="PANTHER" id="PTHR39624">
    <property type="entry name" value="PROTEIN INVOLVED IN RIMO-MEDIATED BETA-METHYLTHIOLATION OF RIBOSOMAL PROTEIN S12 YCAO"/>
    <property type="match status" value="1"/>
</dbReference>
<dbReference type="InterPro" id="IPR015946">
    <property type="entry name" value="KH_dom-like_a/b"/>
</dbReference>
<evidence type="ECO:0000313" key="3">
    <source>
        <dbReference type="Proteomes" id="UP000468531"/>
    </source>
</evidence>
<evidence type="ECO:0000313" key="2">
    <source>
        <dbReference type="EMBL" id="NEV00571.1"/>
    </source>
</evidence>
<sequence>MTVSESLRMTHSNTMEGRSMMPQSNASKLREVFVTSDPTNHGALVGRVDATPFPVGGPDGVGHVSPGPNPYDLLSASLAACTAMTVRFHARRGKVPLERVEVGVSFHHGAAGERDSFERTLVLEGKLDAQQRTFLLEVANLCPVGELLGISADIRLRLDATTSDLNAGTQASYEDDLAELGIPNIYPD</sequence>
<protein>
    <recommendedName>
        <fullName evidence="4">OsmC family protein</fullName>
    </recommendedName>
</protein>
<dbReference type="InterPro" id="IPR036102">
    <property type="entry name" value="OsmC/Ohrsf"/>
</dbReference>
<name>A0A6P1BSC7_9BRAD</name>
<dbReference type="InterPro" id="IPR003718">
    <property type="entry name" value="OsmC/Ohr_fam"/>
</dbReference>
<organism evidence="2 3">
    <name type="scientific">Bradyrhizobium uaiense</name>
    <dbReference type="NCBI Taxonomy" id="2594946"/>
    <lineage>
        <taxon>Bacteria</taxon>
        <taxon>Pseudomonadati</taxon>
        <taxon>Pseudomonadota</taxon>
        <taxon>Alphaproteobacteria</taxon>
        <taxon>Hyphomicrobiales</taxon>
        <taxon>Nitrobacteraceae</taxon>
        <taxon>Bradyrhizobium</taxon>
    </lineage>
</organism>
<evidence type="ECO:0008006" key="4">
    <source>
        <dbReference type="Google" id="ProtNLM"/>
    </source>
</evidence>
<accession>A0A6P1BSC7</accession>
<dbReference type="Pfam" id="PF02566">
    <property type="entry name" value="OsmC"/>
    <property type="match status" value="1"/>
</dbReference>
<comment type="caution">
    <text evidence="2">The sequence shown here is derived from an EMBL/GenBank/DDBJ whole genome shotgun (WGS) entry which is preliminary data.</text>
</comment>
<dbReference type="EMBL" id="VKHP01000185">
    <property type="protein sequence ID" value="NEV00571.1"/>
    <property type="molecule type" value="Genomic_DNA"/>
</dbReference>
<dbReference type="AlphaFoldDB" id="A0A6P1BSC7"/>
<dbReference type="SUPFAM" id="SSF82784">
    <property type="entry name" value="OsmC-like"/>
    <property type="match status" value="1"/>
</dbReference>
<dbReference type="Gene3D" id="3.30.300.20">
    <property type="match status" value="1"/>
</dbReference>
<proteinExistence type="predicted"/>
<evidence type="ECO:0000256" key="1">
    <source>
        <dbReference type="SAM" id="MobiDB-lite"/>
    </source>
</evidence>
<reference evidence="2 3" key="1">
    <citation type="journal article" date="2020" name="Arch. Microbiol.">
        <title>Bradyrhizobium uaiense sp. nov., a new highly efficient cowpea symbiont.</title>
        <authorList>
            <person name="Cabral Michel D."/>
            <person name="Azarias Guimaraes A."/>
            <person name="Martins da Costa E."/>
            <person name="Soares de Carvalho T."/>
            <person name="Balsanelli E."/>
            <person name="Willems A."/>
            <person name="Maltempi de Souza E."/>
            <person name="de Souza Moreira F.M."/>
        </authorList>
    </citation>
    <scope>NUCLEOTIDE SEQUENCE [LARGE SCALE GENOMIC DNA]</scope>
    <source>
        <strain evidence="2 3">UFLA 03-164</strain>
    </source>
</reference>
<dbReference type="PANTHER" id="PTHR39624:SF2">
    <property type="entry name" value="OSMC-LIKE PROTEIN"/>
    <property type="match status" value="1"/>
</dbReference>
<keyword evidence="3" id="KW-1185">Reference proteome</keyword>
<gene>
    <name evidence="2" type="ORF">FNJ47_33365</name>
</gene>
<dbReference type="Proteomes" id="UP000468531">
    <property type="component" value="Unassembled WGS sequence"/>
</dbReference>